<dbReference type="GO" id="GO:0005737">
    <property type="term" value="C:cytoplasm"/>
    <property type="evidence" value="ECO:0007669"/>
    <property type="project" value="TreeGrafter"/>
</dbReference>
<evidence type="ECO:0000256" key="5">
    <source>
        <dbReference type="ARBA" id="ARBA00022642"/>
    </source>
</evidence>
<name>C8X2L2_DESRD</name>
<dbReference type="Gene3D" id="3.20.20.70">
    <property type="entry name" value="Aldolase class I"/>
    <property type="match status" value="1"/>
</dbReference>
<dbReference type="InterPro" id="IPR036068">
    <property type="entry name" value="Nicotinate_pribotase-like_C"/>
</dbReference>
<dbReference type="PIRSF" id="PIRSF006250">
    <property type="entry name" value="NadC_ModD"/>
    <property type="match status" value="1"/>
</dbReference>
<dbReference type="InterPro" id="IPR002638">
    <property type="entry name" value="Quinolinate_PRibosylTrfase_C"/>
</dbReference>
<dbReference type="SUPFAM" id="SSF54675">
    <property type="entry name" value="Nicotinate/Quinolinate PRTase N-terminal domain-like"/>
    <property type="match status" value="1"/>
</dbReference>
<comment type="similarity">
    <text evidence="3 9">Belongs to the NadC/ModD family.</text>
</comment>
<reference evidence="12 13" key="2">
    <citation type="journal article" date="2010" name="Stand. Genomic Sci.">
        <title>Complete genome sequence of Desulfohalobium retbaense type strain (HR(100)).</title>
        <authorList>
            <person name="Spring S."/>
            <person name="Nolan M."/>
            <person name="Lapidus A."/>
            <person name="Glavina Del Rio T."/>
            <person name="Copeland A."/>
            <person name="Tice H."/>
            <person name="Cheng J.F."/>
            <person name="Lucas S."/>
            <person name="Land M."/>
            <person name="Chen F."/>
            <person name="Bruce D."/>
            <person name="Goodwin L."/>
            <person name="Pitluck S."/>
            <person name="Ivanova N."/>
            <person name="Mavromatis K."/>
            <person name="Mikhailova N."/>
            <person name="Pati A."/>
            <person name="Chen A."/>
            <person name="Palaniappan K."/>
            <person name="Hauser L."/>
            <person name="Chang Y.J."/>
            <person name="Jeffries C.D."/>
            <person name="Munk C."/>
            <person name="Kiss H."/>
            <person name="Chain P."/>
            <person name="Han C."/>
            <person name="Brettin T."/>
            <person name="Detter J.C."/>
            <person name="Schuler E."/>
            <person name="Goker M."/>
            <person name="Rohde M."/>
            <person name="Bristow J."/>
            <person name="Eisen J.A."/>
            <person name="Markowitz V."/>
            <person name="Hugenholtz P."/>
            <person name="Kyrpides N.C."/>
            <person name="Klenk H.P."/>
        </authorList>
    </citation>
    <scope>NUCLEOTIDE SEQUENCE [LARGE SCALE GENOMIC DNA]</scope>
    <source>
        <strain evidence="12 13">DSM 5692</strain>
    </source>
</reference>
<accession>C8X2L2</accession>
<dbReference type="InterPro" id="IPR013785">
    <property type="entry name" value="Aldolase_TIM"/>
</dbReference>
<dbReference type="InterPro" id="IPR004393">
    <property type="entry name" value="NadC"/>
</dbReference>
<evidence type="ECO:0000259" key="11">
    <source>
        <dbReference type="Pfam" id="PF02749"/>
    </source>
</evidence>
<dbReference type="NCBIfam" id="TIGR00078">
    <property type="entry name" value="nadC"/>
    <property type="match status" value="1"/>
</dbReference>
<evidence type="ECO:0000256" key="8">
    <source>
        <dbReference type="ARBA" id="ARBA00033102"/>
    </source>
</evidence>
<proteinExistence type="inferred from homology"/>
<dbReference type="RefSeq" id="WP_015751806.1">
    <property type="nucleotide sequence ID" value="NC_013223.1"/>
</dbReference>
<evidence type="ECO:0000256" key="7">
    <source>
        <dbReference type="ARBA" id="ARBA00022679"/>
    </source>
</evidence>
<dbReference type="InterPro" id="IPR027277">
    <property type="entry name" value="NadC/ModD"/>
</dbReference>
<organism evidence="12 13">
    <name type="scientific">Desulfohalobium retbaense (strain ATCC 49708 / DSM 5692 / JCM 16813 / HR100)</name>
    <dbReference type="NCBI Taxonomy" id="485915"/>
    <lineage>
        <taxon>Bacteria</taxon>
        <taxon>Pseudomonadati</taxon>
        <taxon>Thermodesulfobacteriota</taxon>
        <taxon>Desulfovibrionia</taxon>
        <taxon>Desulfovibrionales</taxon>
        <taxon>Desulfohalobiaceae</taxon>
        <taxon>Desulfohalobium</taxon>
    </lineage>
</organism>
<feature type="domain" description="Quinolinate phosphoribosyl transferase N-terminal" evidence="11">
    <location>
        <begin position="30"/>
        <end position="119"/>
    </location>
</feature>
<dbReference type="OrthoDB" id="9782546at2"/>
<dbReference type="InterPro" id="IPR037128">
    <property type="entry name" value="Quinolinate_PRibosylTase_N_sf"/>
</dbReference>
<evidence type="ECO:0000259" key="10">
    <source>
        <dbReference type="Pfam" id="PF01729"/>
    </source>
</evidence>
<feature type="domain" description="Quinolinate phosphoribosyl transferase C-terminal" evidence="10">
    <location>
        <begin position="121"/>
        <end position="286"/>
    </location>
</feature>
<evidence type="ECO:0000313" key="12">
    <source>
        <dbReference type="EMBL" id="ACV68659.1"/>
    </source>
</evidence>
<dbReference type="InterPro" id="IPR022412">
    <property type="entry name" value="Quinolinate_PRibosylTrfase_N"/>
</dbReference>
<sequence>MALFETFFTSNRLAYLEHHLDLTLKEDGRDLTSEAVFAVSDVSQGKVVAKQEGVLAGIPLVPLVLDKCAPTDGPGWELDFSLPDGTWLWPGTVVARFTGQTRHLLQAERVILNFVCHLSGIATLTAHYARLISDSRTRLLDTRKTLPGLRYLEKYAVLVGGGTNHRMDLEEMVMLKDNHIDRAGSISQAVARVRTQYTPCPPIEVECRTLAEVEEAAAAKVERIMLDNMDLPTLEAALERIPSTIESEISGGVDETTIARLAECGADFISVGRLTHSAPALDLSMRCDPLAPESQTGNA</sequence>
<dbReference type="HOGENOM" id="CLU_039622_0_1_7"/>
<dbReference type="PANTHER" id="PTHR32179">
    <property type="entry name" value="NICOTINATE-NUCLEOTIDE PYROPHOSPHORYLASE [CARBOXYLATING]"/>
    <property type="match status" value="1"/>
</dbReference>
<dbReference type="PANTHER" id="PTHR32179:SF3">
    <property type="entry name" value="NICOTINATE-NUCLEOTIDE PYROPHOSPHORYLASE [CARBOXYLATING]"/>
    <property type="match status" value="1"/>
</dbReference>
<dbReference type="Proteomes" id="UP000001052">
    <property type="component" value="Chromosome"/>
</dbReference>
<dbReference type="STRING" id="485915.Dret_1371"/>
<dbReference type="SUPFAM" id="SSF51690">
    <property type="entry name" value="Nicotinate/Quinolinate PRTase C-terminal domain-like"/>
    <property type="match status" value="1"/>
</dbReference>
<evidence type="ECO:0000256" key="9">
    <source>
        <dbReference type="PIRNR" id="PIRNR006250"/>
    </source>
</evidence>
<gene>
    <name evidence="12" type="ordered locus">Dret_1371</name>
</gene>
<dbReference type="EC" id="2.4.2.19" evidence="4"/>
<protein>
    <recommendedName>
        <fullName evidence="4">nicotinate-nucleotide diphosphorylase (carboxylating)</fullName>
        <ecNumber evidence="4">2.4.2.19</ecNumber>
    </recommendedName>
    <alternativeName>
        <fullName evidence="8">Quinolinate phosphoribosyltransferase [decarboxylating]</fullName>
    </alternativeName>
</protein>
<dbReference type="GO" id="GO:0004514">
    <property type="term" value="F:nicotinate-nucleotide diphosphorylase (carboxylating) activity"/>
    <property type="evidence" value="ECO:0007669"/>
    <property type="project" value="UniProtKB-EC"/>
</dbReference>
<dbReference type="Pfam" id="PF02749">
    <property type="entry name" value="QRPTase_N"/>
    <property type="match status" value="1"/>
</dbReference>
<evidence type="ECO:0000256" key="6">
    <source>
        <dbReference type="ARBA" id="ARBA00022676"/>
    </source>
</evidence>
<dbReference type="EMBL" id="CP001734">
    <property type="protein sequence ID" value="ACV68659.1"/>
    <property type="molecule type" value="Genomic_DNA"/>
</dbReference>
<reference evidence="13" key="1">
    <citation type="submission" date="2009-09" db="EMBL/GenBank/DDBJ databases">
        <title>The complete chromosome of Desulfohalobium retbaense DSM 5692.</title>
        <authorList>
            <consortium name="US DOE Joint Genome Institute (JGI-PGF)"/>
            <person name="Lucas S."/>
            <person name="Copeland A."/>
            <person name="Lapidus A."/>
            <person name="Glavina del Rio T."/>
            <person name="Dalin E."/>
            <person name="Tice H."/>
            <person name="Bruce D."/>
            <person name="Goodwin L."/>
            <person name="Pitluck S."/>
            <person name="Kyrpides N."/>
            <person name="Mavromatis K."/>
            <person name="Ivanova N."/>
            <person name="Mikhailova N."/>
            <person name="Munk A.C."/>
            <person name="Brettin T."/>
            <person name="Detter J.C."/>
            <person name="Han C."/>
            <person name="Tapia R."/>
            <person name="Larimer F."/>
            <person name="Land M."/>
            <person name="Hauser L."/>
            <person name="Markowitz V."/>
            <person name="Cheng J.-F."/>
            <person name="Hugenholtz P."/>
            <person name="Woyke T."/>
            <person name="Wu D."/>
            <person name="Spring S."/>
            <person name="Klenk H.-P."/>
            <person name="Eisen J.A."/>
        </authorList>
    </citation>
    <scope>NUCLEOTIDE SEQUENCE [LARGE SCALE GENOMIC DNA]</scope>
    <source>
        <strain evidence="13">DSM 5692</strain>
    </source>
</reference>
<dbReference type="GO" id="GO:0034213">
    <property type="term" value="P:quinolinate catabolic process"/>
    <property type="evidence" value="ECO:0007669"/>
    <property type="project" value="TreeGrafter"/>
</dbReference>
<evidence type="ECO:0000256" key="4">
    <source>
        <dbReference type="ARBA" id="ARBA00011944"/>
    </source>
</evidence>
<keyword evidence="7 9" id="KW-0808">Transferase</keyword>
<dbReference type="FunFam" id="3.20.20.70:FF:000030">
    <property type="entry name" value="Nicotinate-nucleotide pyrophosphorylase, carboxylating"/>
    <property type="match status" value="1"/>
</dbReference>
<dbReference type="GO" id="GO:0009435">
    <property type="term" value="P:NAD+ biosynthetic process"/>
    <property type="evidence" value="ECO:0007669"/>
    <property type="project" value="UniProtKB-UniPathway"/>
</dbReference>
<dbReference type="AlphaFoldDB" id="C8X2L2"/>
<dbReference type="KEGG" id="drt:Dret_1371"/>
<evidence type="ECO:0000256" key="2">
    <source>
        <dbReference type="ARBA" id="ARBA00004893"/>
    </source>
</evidence>
<dbReference type="Gene3D" id="3.90.1170.20">
    <property type="entry name" value="Quinolinate phosphoribosyl transferase, N-terminal domain"/>
    <property type="match status" value="1"/>
</dbReference>
<keyword evidence="13" id="KW-1185">Reference proteome</keyword>
<comment type="function">
    <text evidence="1">Involved in the catabolism of quinolinic acid (QA).</text>
</comment>
<dbReference type="CDD" id="cd01572">
    <property type="entry name" value="QPRTase"/>
    <property type="match status" value="1"/>
</dbReference>
<evidence type="ECO:0000313" key="13">
    <source>
        <dbReference type="Proteomes" id="UP000001052"/>
    </source>
</evidence>
<dbReference type="eggNOG" id="COG0157">
    <property type="taxonomic scope" value="Bacteria"/>
</dbReference>
<dbReference type="UniPathway" id="UPA00253">
    <property type="reaction ID" value="UER00331"/>
</dbReference>
<comment type="pathway">
    <text evidence="2">Cofactor biosynthesis; NAD(+) biosynthesis; nicotinate D-ribonucleotide from quinolinate: step 1/1.</text>
</comment>
<evidence type="ECO:0000256" key="3">
    <source>
        <dbReference type="ARBA" id="ARBA00009400"/>
    </source>
</evidence>
<keyword evidence="5" id="KW-0662">Pyridine nucleotide biosynthesis</keyword>
<dbReference type="Pfam" id="PF01729">
    <property type="entry name" value="QRPTase_C"/>
    <property type="match status" value="1"/>
</dbReference>
<evidence type="ECO:0000256" key="1">
    <source>
        <dbReference type="ARBA" id="ARBA00003237"/>
    </source>
</evidence>
<keyword evidence="6 9" id="KW-0328">Glycosyltransferase</keyword>